<dbReference type="PANTHER" id="PTHR35894:SF1">
    <property type="entry name" value="PHOSPHORIBULOKINASE _ URIDINE KINASE FAMILY"/>
    <property type="match status" value="1"/>
</dbReference>
<dbReference type="Proteomes" id="UP000294919">
    <property type="component" value="Unassembled WGS sequence"/>
</dbReference>
<comment type="caution">
    <text evidence="2">The sequence shown here is derived from an EMBL/GenBank/DDBJ whole genome shotgun (WGS) entry which is preliminary data.</text>
</comment>
<dbReference type="EMBL" id="SLWV01000062">
    <property type="protein sequence ID" value="TCO67588.1"/>
    <property type="molecule type" value="Genomic_DNA"/>
</dbReference>
<dbReference type="Gene3D" id="3.40.50.300">
    <property type="entry name" value="P-loop containing nucleotide triphosphate hydrolases"/>
    <property type="match status" value="1"/>
</dbReference>
<dbReference type="SUPFAM" id="SSF52540">
    <property type="entry name" value="P-loop containing nucleoside triphosphate hydrolases"/>
    <property type="match status" value="1"/>
</dbReference>
<dbReference type="InterPro" id="IPR049945">
    <property type="entry name" value="AAA_22"/>
</dbReference>
<evidence type="ECO:0000259" key="1">
    <source>
        <dbReference type="SMART" id="SM00382"/>
    </source>
</evidence>
<evidence type="ECO:0000313" key="3">
    <source>
        <dbReference type="Proteomes" id="UP000294919"/>
    </source>
</evidence>
<dbReference type="InterPro" id="IPR052026">
    <property type="entry name" value="ExeA_AAA_ATPase_DNA-bind"/>
</dbReference>
<evidence type="ECO:0000313" key="2">
    <source>
        <dbReference type="EMBL" id="TCO67588.1"/>
    </source>
</evidence>
<gene>
    <name evidence="2" type="ORF">EV214_1621</name>
</gene>
<dbReference type="OrthoDB" id="9815896at2"/>
<feature type="domain" description="AAA+ ATPase" evidence="1">
    <location>
        <begin position="41"/>
        <end position="188"/>
    </location>
</feature>
<dbReference type="AlphaFoldDB" id="A0A4R2KCI4"/>
<dbReference type="InterPro" id="IPR003593">
    <property type="entry name" value="AAA+_ATPase"/>
</dbReference>
<dbReference type="RefSeq" id="WP_132248471.1">
    <property type="nucleotide sequence ID" value="NZ_SLWV01000062.1"/>
</dbReference>
<proteinExistence type="predicted"/>
<keyword evidence="3" id="KW-1185">Reference proteome</keyword>
<dbReference type="InterPro" id="IPR027417">
    <property type="entry name" value="P-loop_NTPase"/>
</dbReference>
<accession>A0A4R2KCI4</accession>
<reference evidence="2 3" key="1">
    <citation type="submission" date="2019-03" db="EMBL/GenBank/DDBJ databases">
        <title>Genomic Encyclopedia of Type Strains, Phase IV (KMG-IV): sequencing the most valuable type-strain genomes for metagenomic binning, comparative biology and taxonomic classification.</title>
        <authorList>
            <person name="Goeker M."/>
        </authorList>
    </citation>
    <scope>NUCLEOTIDE SEQUENCE [LARGE SCALE GENOMIC DNA]</scope>
    <source>
        <strain evidence="2 3">DSM 102940</strain>
    </source>
</reference>
<sequence>MFTQFFSLTFNPFTKEIDSSLLFQSKEYMEISARLEYLKQTRGIGLLIGEPGAGKSTCLRRYRDHLNPSLFKPCYFALSTVTVKEFYRALAYMLGEEPKYQKIALFHQIQSAILTLYKENRITPVIILDEIHLASNKLLEDIRLLFNFSMDSENPFILILAGQPLIRNKLSLNINQPLKQRIGIKYMLQGLKKDEINAYCISRLEIAGCSEELIETSAYEAIYGITKGFPRLINNLMTGALLYAYSKKLRKIDEEVIYQAQNELSF</sequence>
<organism evidence="2 3">
    <name type="scientific">Marinisporobacter balticus</name>
    <dbReference type="NCBI Taxonomy" id="2018667"/>
    <lineage>
        <taxon>Bacteria</taxon>
        <taxon>Bacillati</taxon>
        <taxon>Bacillota</taxon>
        <taxon>Clostridia</taxon>
        <taxon>Peptostreptococcales</taxon>
        <taxon>Thermotaleaceae</taxon>
        <taxon>Marinisporobacter</taxon>
    </lineage>
</organism>
<name>A0A4R2KCI4_9FIRM</name>
<dbReference type="Pfam" id="PF13401">
    <property type="entry name" value="AAA_22"/>
    <property type="match status" value="1"/>
</dbReference>
<dbReference type="PANTHER" id="PTHR35894">
    <property type="entry name" value="GENERAL SECRETION PATHWAY PROTEIN A-RELATED"/>
    <property type="match status" value="1"/>
</dbReference>
<dbReference type="GO" id="GO:0016887">
    <property type="term" value="F:ATP hydrolysis activity"/>
    <property type="evidence" value="ECO:0007669"/>
    <property type="project" value="InterPro"/>
</dbReference>
<protein>
    <submittedName>
        <fullName evidence="2">Type II secretory pathway predicted ATPase ExeA</fullName>
    </submittedName>
</protein>
<dbReference type="SMART" id="SM00382">
    <property type="entry name" value="AAA"/>
    <property type="match status" value="1"/>
</dbReference>